<accession>A0A2U3N295</accession>
<name>A0A2U3N295_9GAMM</name>
<protein>
    <submittedName>
        <fullName evidence="1">Uncharacterized protein</fullName>
    </submittedName>
</protein>
<evidence type="ECO:0000313" key="1">
    <source>
        <dbReference type="EMBL" id="SPL71735.1"/>
    </source>
</evidence>
<organism evidence="1 2">
    <name type="scientific">Acinetobacter stercoris</name>
    <dbReference type="NCBI Taxonomy" id="2126983"/>
    <lineage>
        <taxon>Bacteria</taxon>
        <taxon>Pseudomonadati</taxon>
        <taxon>Pseudomonadota</taxon>
        <taxon>Gammaproteobacteria</taxon>
        <taxon>Moraxellales</taxon>
        <taxon>Moraxellaceae</taxon>
        <taxon>Acinetobacter</taxon>
    </lineage>
</organism>
<dbReference type="AlphaFoldDB" id="A0A2U3N295"/>
<dbReference type="EMBL" id="OOGT01000167">
    <property type="protein sequence ID" value="SPL71735.1"/>
    <property type="molecule type" value="Genomic_DNA"/>
</dbReference>
<reference evidence="2" key="1">
    <citation type="submission" date="2018-03" db="EMBL/GenBank/DDBJ databases">
        <authorList>
            <person name="Blom J."/>
        </authorList>
    </citation>
    <scope>NUCLEOTIDE SEQUENCE [LARGE SCALE GENOMIC DNA]</scope>
    <source>
        <strain evidence="2">KPC-SM-21</strain>
    </source>
</reference>
<dbReference type="RefSeq" id="WP_121975153.1">
    <property type="nucleotide sequence ID" value="NZ_OOGT01000167.1"/>
</dbReference>
<evidence type="ECO:0000313" key="2">
    <source>
        <dbReference type="Proteomes" id="UP000245974"/>
    </source>
</evidence>
<dbReference type="Proteomes" id="UP000245974">
    <property type="component" value="Unassembled WGS sequence"/>
</dbReference>
<keyword evidence="2" id="KW-1185">Reference proteome</keyword>
<dbReference type="InParanoid" id="A0A2U3N295"/>
<proteinExistence type="predicted"/>
<gene>
    <name evidence="1" type="ORF">KPC_2913</name>
</gene>
<sequence>MNELDPHNILLNFEKASTGETILNFGANDQPSEPIQFHGVIEGECRLNHVSEINAVFDLNFLLGVSLHSEFIHEHSYAIEKHCDVIETKPKVINRLFEIYALTAGSVENSVALIYEHAQVIGINLDVVFEKARSVNHDSLVPFQENHKLFNLCHFNFDNTFKHQTGLILDWQERIRIRQNDSFKYDVALNLSDEFNFPFDRALPARISKPIIWHKAKAIYYRKSKIPPWPKPKQPEYQGSTILNFIEPIGDIDPFNIILNFGSSKVTPELYSKKWWYIVNDISVSRIDNGEKILVYEGSYNTDRSRWCWSYSLTVPASEISKLEPVDNQPVVLKIMVNGNEHHMLLENRSRSQKFASVTYQLSGRSITALLDAPYAATRSFTQENERTSVQLVQAELERINRSIELKWQLIDDLGWILPTDSLSYSNLTPIAAIKLICEAGGGFIYSAKAGQSIAIRPRYKKTFWNVLDVQDYDVLIPESIVTDLSTDYELYPDYNGITLTNDRTGLTAQIKRRDTAGNVLYETANNPLFETASMQGYAISQLAKAGMVETHSLAMPLTPEIGECAPGDVLGFNGEWWGIIESVNVSFTYAVVSQTLKVERVIQHV</sequence>
<dbReference type="OrthoDB" id="8609885at2"/>